<dbReference type="PANTHER" id="PTHR19134:SF449">
    <property type="entry name" value="TYROSINE-PROTEIN PHOSPHATASE 1"/>
    <property type="match status" value="1"/>
</dbReference>
<keyword evidence="5" id="KW-1133">Transmembrane helix</keyword>
<dbReference type="SMART" id="SM00404">
    <property type="entry name" value="PTPc_motif"/>
    <property type="match status" value="1"/>
</dbReference>
<protein>
    <recommendedName>
        <fullName evidence="1">protein-tyrosine-phosphatase</fullName>
        <ecNumber evidence="1">3.1.3.48</ecNumber>
    </recommendedName>
</protein>
<dbReference type="InterPro" id="IPR008979">
    <property type="entry name" value="Galactose-bd-like_sf"/>
</dbReference>
<accession>A0A8B8AXX7</accession>
<dbReference type="SUPFAM" id="SSF52799">
    <property type="entry name" value="(Phosphotyrosine protein) phosphatases II"/>
    <property type="match status" value="1"/>
</dbReference>
<evidence type="ECO:0000256" key="5">
    <source>
        <dbReference type="SAM" id="Phobius"/>
    </source>
</evidence>
<dbReference type="PROSITE" id="PS00383">
    <property type="entry name" value="TYR_PHOSPHATASE_1"/>
    <property type="match status" value="1"/>
</dbReference>
<dbReference type="InterPro" id="IPR016130">
    <property type="entry name" value="Tyr_Pase_AS"/>
</dbReference>
<feature type="domain" description="Tyrosine specific protein phosphatases" evidence="8">
    <location>
        <begin position="679"/>
        <end position="750"/>
    </location>
</feature>
<feature type="signal peptide" evidence="6">
    <location>
        <begin position="1"/>
        <end position="21"/>
    </location>
</feature>
<evidence type="ECO:0000256" key="3">
    <source>
        <dbReference type="ARBA" id="ARBA00022912"/>
    </source>
</evidence>
<dbReference type="GO" id="GO:0004725">
    <property type="term" value="F:protein tyrosine phosphatase activity"/>
    <property type="evidence" value="ECO:0007669"/>
    <property type="project" value="UniProtKB-EC"/>
</dbReference>
<dbReference type="PRINTS" id="PR00700">
    <property type="entry name" value="PRTYPHPHTASE"/>
</dbReference>
<dbReference type="PROSITE" id="PS50056">
    <property type="entry name" value="TYR_PHOSPHATASE_2"/>
    <property type="match status" value="1"/>
</dbReference>
<dbReference type="InterPro" id="IPR002049">
    <property type="entry name" value="LE_dom"/>
</dbReference>
<feature type="chain" id="PRO_5034504877" description="protein-tyrosine-phosphatase" evidence="6">
    <location>
        <begin position="22"/>
        <end position="773"/>
    </location>
</feature>
<keyword evidence="5" id="KW-0812">Transmembrane</keyword>
<dbReference type="EC" id="3.1.3.48" evidence="1"/>
<keyword evidence="3" id="KW-0904">Protein phosphatase</keyword>
<dbReference type="SUPFAM" id="SSF49785">
    <property type="entry name" value="Galactose-binding domain-like"/>
    <property type="match status" value="1"/>
</dbReference>
<dbReference type="OrthoDB" id="6147443at2759"/>
<dbReference type="GeneID" id="111105863"/>
<dbReference type="InterPro" id="IPR000242">
    <property type="entry name" value="PTP_cat"/>
</dbReference>
<dbReference type="FunFam" id="3.90.190.10:FF:000102">
    <property type="entry name" value="Receptor-type tyrosine-protein phosphatase"/>
    <property type="match status" value="1"/>
</dbReference>
<evidence type="ECO:0000256" key="4">
    <source>
        <dbReference type="ARBA" id="ARBA00051722"/>
    </source>
</evidence>
<keyword evidence="2" id="KW-0378">Hydrolase</keyword>
<dbReference type="Proteomes" id="UP000694844">
    <property type="component" value="Chromosome 8"/>
</dbReference>
<dbReference type="KEGG" id="cvn:111105863"/>
<evidence type="ECO:0000259" key="8">
    <source>
        <dbReference type="PROSITE" id="PS50056"/>
    </source>
</evidence>
<dbReference type="InterPro" id="IPR050348">
    <property type="entry name" value="Protein-Tyr_Phosphatase"/>
</dbReference>
<dbReference type="InterPro" id="IPR029021">
    <property type="entry name" value="Prot-tyrosine_phosphatase-like"/>
</dbReference>
<dbReference type="PROSITE" id="PS50055">
    <property type="entry name" value="TYR_PHOSPHATASE_PTP"/>
    <property type="match status" value="1"/>
</dbReference>
<dbReference type="InterPro" id="IPR003595">
    <property type="entry name" value="Tyr_Pase_cat"/>
</dbReference>
<reference evidence="10" key="1">
    <citation type="submission" date="2025-08" db="UniProtKB">
        <authorList>
            <consortium name="RefSeq"/>
        </authorList>
    </citation>
    <scope>IDENTIFICATION</scope>
    <source>
        <tissue evidence="10">Whole sample</tissue>
    </source>
</reference>
<dbReference type="Pfam" id="PF00102">
    <property type="entry name" value="Y_phosphatase"/>
    <property type="match status" value="1"/>
</dbReference>
<dbReference type="InterPro" id="IPR009030">
    <property type="entry name" value="Growth_fac_rcpt_cys_sf"/>
</dbReference>
<evidence type="ECO:0000256" key="6">
    <source>
        <dbReference type="SAM" id="SignalP"/>
    </source>
</evidence>
<keyword evidence="9" id="KW-1185">Reference proteome</keyword>
<evidence type="ECO:0000313" key="9">
    <source>
        <dbReference type="Proteomes" id="UP000694844"/>
    </source>
</evidence>
<dbReference type="InterPro" id="IPR000387">
    <property type="entry name" value="Tyr_Pase_dom"/>
</dbReference>
<organism evidence="9 10">
    <name type="scientific">Crassostrea virginica</name>
    <name type="common">Eastern oyster</name>
    <dbReference type="NCBI Taxonomy" id="6565"/>
    <lineage>
        <taxon>Eukaryota</taxon>
        <taxon>Metazoa</taxon>
        <taxon>Spiralia</taxon>
        <taxon>Lophotrochozoa</taxon>
        <taxon>Mollusca</taxon>
        <taxon>Bivalvia</taxon>
        <taxon>Autobranchia</taxon>
        <taxon>Pteriomorphia</taxon>
        <taxon>Ostreida</taxon>
        <taxon>Ostreoidea</taxon>
        <taxon>Ostreidae</taxon>
        <taxon>Crassostrea</taxon>
    </lineage>
</organism>
<dbReference type="Gene3D" id="3.90.190.10">
    <property type="entry name" value="Protein tyrosine phosphatase superfamily"/>
    <property type="match status" value="1"/>
</dbReference>
<feature type="domain" description="Tyrosine-protein phosphatase" evidence="7">
    <location>
        <begin position="505"/>
        <end position="759"/>
    </location>
</feature>
<dbReference type="SMART" id="SM00194">
    <property type="entry name" value="PTPc"/>
    <property type="match status" value="1"/>
</dbReference>
<evidence type="ECO:0000256" key="2">
    <source>
        <dbReference type="ARBA" id="ARBA00022801"/>
    </source>
</evidence>
<dbReference type="CDD" id="cd00047">
    <property type="entry name" value="PTPc"/>
    <property type="match status" value="1"/>
</dbReference>
<evidence type="ECO:0000313" key="10">
    <source>
        <dbReference type="RefSeq" id="XP_022296025.1"/>
    </source>
</evidence>
<comment type="catalytic activity">
    <reaction evidence="4">
        <text>O-phospho-L-tyrosyl-[protein] + H2O = L-tyrosyl-[protein] + phosphate</text>
        <dbReference type="Rhea" id="RHEA:10684"/>
        <dbReference type="Rhea" id="RHEA-COMP:10136"/>
        <dbReference type="Rhea" id="RHEA-COMP:20101"/>
        <dbReference type="ChEBI" id="CHEBI:15377"/>
        <dbReference type="ChEBI" id="CHEBI:43474"/>
        <dbReference type="ChEBI" id="CHEBI:46858"/>
        <dbReference type="ChEBI" id="CHEBI:61978"/>
        <dbReference type="EC" id="3.1.3.48"/>
    </reaction>
</comment>
<dbReference type="Gene3D" id="2.60.120.260">
    <property type="entry name" value="Galactose-binding domain-like"/>
    <property type="match status" value="1"/>
</dbReference>
<feature type="transmembrane region" description="Helical" evidence="5">
    <location>
        <begin position="402"/>
        <end position="423"/>
    </location>
</feature>
<evidence type="ECO:0000259" key="7">
    <source>
        <dbReference type="PROSITE" id="PS50055"/>
    </source>
</evidence>
<dbReference type="AlphaFoldDB" id="A0A8B8AXX7"/>
<dbReference type="SUPFAM" id="SSF57184">
    <property type="entry name" value="Growth factor receptor domain"/>
    <property type="match status" value="1"/>
</dbReference>
<dbReference type="CDD" id="cd00055">
    <property type="entry name" value="EGF_Lam"/>
    <property type="match status" value="1"/>
</dbReference>
<sequence length="773" mass="87629">MFYSSYLQFSVVLIMISKIISQVVKEANQSSTNGSFSAGLGCDGDLDTFSVTMGGVNQWWSAILDKEYQISWILIRIEGDKYLVSVERNNSTIGSCIDITNTFSVNLDVSETIISCTNGHNVYAQGNKIKIQKEGRGRLKIFEVTIMGIVNLRQGLYNNFTNLPEASKAFDKDFDTYYSSKEQEGASLFLRLDAVYRLKWILASISGGNYELYIEKEPTLMMSPSTLCKKFRFDGLQQNKTILECREAMLGNTIIVKKTDEGPLSLYELQPIVCSANHYGPSCARCRKKCQSCDSITGICTQCPVLLYGQECQHSCPQHCLDQICDLKTGNCNGCKHGYKGQRCEHERRTTVASAGDLLLSTKSNGTTTRVEENYRTADPFTREPSATIISDSDKGNDTYRWVLLACILVVLTILVLVVIILFSKRVYNQRRVPCKDKDTSIFSEHQWELGDTTNDIELQEISQNETGDIEEEVIAVEYMNLTSQRVPIEQFLEDLPHRKNKGILEKEFGELPNGLLESYSNALKSSNRNKSRYKGIFPYDYNGVRLNSEYANNEDFVNASYIHGYTKDVAYIAVQGPFNQRTLEHFWRMIWQSNSSRVVMLTSLYEGDKMMCLKYWPDINHSMNFGAYTITLNTEDVYDFYTLRTMSLNYEEDVKTVTQFHFTSWPDNSVPEDMTSLINFRNLVKSNLDSSEGPIVVHCSAGIGRTGTFIALDYILEEAATEQTVDVKGYVISLRHQRGKSIQTHEQYLFLHDAVAEGLTQTNVHQRGLDAL</sequence>
<keyword evidence="6" id="KW-0732">Signal</keyword>
<dbReference type="PANTHER" id="PTHR19134">
    <property type="entry name" value="RECEPTOR-TYPE TYROSINE-PROTEIN PHOSPHATASE"/>
    <property type="match status" value="1"/>
</dbReference>
<gene>
    <name evidence="10" type="primary">LOC111105863</name>
</gene>
<name>A0A8B8AXX7_CRAVI</name>
<keyword evidence="5" id="KW-0472">Membrane</keyword>
<evidence type="ECO:0000256" key="1">
    <source>
        <dbReference type="ARBA" id="ARBA00013064"/>
    </source>
</evidence>
<proteinExistence type="predicted"/>
<dbReference type="RefSeq" id="XP_022296025.1">
    <property type="nucleotide sequence ID" value="XM_022440317.1"/>
</dbReference>